<dbReference type="InterPro" id="IPR014862">
    <property type="entry name" value="TrwC"/>
</dbReference>
<gene>
    <name evidence="3" type="primary">mobF</name>
    <name evidence="3" type="ORF">ACFPET_05445</name>
</gene>
<dbReference type="CDD" id="cd18809">
    <property type="entry name" value="SF1_C_RecD"/>
    <property type="match status" value="1"/>
</dbReference>
<evidence type="ECO:0000259" key="2">
    <source>
        <dbReference type="Pfam" id="PF08751"/>
    </source>
</evidence>
<feature type="compositionally biased region" description="Basic and acidic residues" evidence="1">
    <location>
        <begin position="1114"/>
        <end position="1126"/>
    </location>
</feature>
<evidence type="ECO:0000256" key="1">
    <source>
        <dbReference type="SAM" id="MobiDB-lite"/>
    </source>
</evidence>
<keyword evidence="4" id="KW-1185">Reference proteome</keyword>
<dbReference type="EMBL" id="JBHSDK010000008">
    <property type="protein sequence ID" value="MFC4334639.1"/>
    <property type="molecule type" value="Genomic_DNA"/>
</dbReference>
<sequence length="1167" mass="127775">MMTLAKITAGHGYTYLTDTVANGDRPTSKTDNSPDDGGVADYYMRPGTPPGRWLGSAIEHIDLSTDDRVSREQMIRLFGHGQHPDTGEQLGRKFFTYQNREPATYQERLDKRVRAITARTGREPREAELREARAAAAKKPATAVAGYDLSFSPVKSVSLLWALHPSEHVRAQVKWAHDAAVAEALTFLEEHAAHARTGDGTIQIDTHGLIAAAFDHWDNREGEPQLHTHVAISNKVHCDDGKWLALDGRGLHRITVTASNVYNAALRGELTKRLGVGWEARTDTVGAKELIWEIKGIDRGWITTFSGRSLGIKDRKAELVEAYRQTHGRQPDVETKRQLAQQANLETRSPKGKATALADLQDRWTNEFTDQHGPDAATKLARITAGRGVRGTESTTPEQIAADVVASLSQERAVWNRWHAETHVHRLMAERGINPTDHAERRAFIDAAVSAALGSCVSLQPPTIAPEEPEVLRRKDGESVFVPHGSERYTSEAILNAEARLVDAASRPGTATYTTAETARARLEEFDRTSGVRLDSGQRALVESFATDHRDVVAGIGPAGAGKTAAMKALAHVLDTENRRLVPLAASGAAADVLSRDLDRKAEVVLKFVYEWTTGSVAKAAAEGRPLYGGKEFFALSPGDVVLVDEAGMVGTLNLDAVRQVCQDHGAVLRLLGDHHQYSAVESGGTLRLLATETDTVELNELHRFTDPAEAEATLQIRAGDNTAVDFYQQHGRLHAGDADDLRERVYRAWLADTAEGKTSMMIAGTNDEITALAARARADLVAARTVELDGVPLCDGNQAGEGDLIVSRRPDRTLEASNHAYVKNGDLWHVYDRHDDGTLTVQHQDHGGTLRLPADYVASHVQLAYAVTGHRAQGATVDTSHSIINPDMAGRAALYVPATRGREENHLYFLTPPPQDEEGQQRTMTPEEEQSAAAAAFVTVIGHDDAERSATEQLRDIQDHADSLPDLVARLEYAQAQLPEHQQTGEGPIPAVPWIDWHTTEQTPPADRTPLQSYVAELGATINDQAMGLVDSYLNDYPMWIREFCGPEPEHPEAREYWREAVAVVCAAHELYRFESTEIFAPHMEGVRNLVARAAEDARDLSHDAQELTSNGEYEHHSAAPEDRPTNLGTPARPAYAPQPDYDPSDELLQTPDPTQDLGQGPSLGM</sequence>
<dbReference type="Pfam" id="PF08751">
    <property type="entry name" value="TrwC"/>
    <property type="match status" value="1"/>
</dbReference>
<feature type="region of interest" description="Disordered" evidence="1">
    <location>
        <begin position="1110"/>
        <end position="1167"/>
    </location>
</feature>
<dbReference type="SUPFAM" id="SSF52540">
    <property type="entry name" value="P-loop containing nucleoside triphosphate hydrolases"/>
    <property type="match status" value="2"/>
</dbReference>
<dbReference type="Proteomes" id="UP001595823">
    <property type="component" value="Unassembled WGS sequence"/>
</dbReference>
<dbReference type="NCBIfam" id="NF041492">
    <property type="entry name" value="MobF"/>
    <property type="match status" value="1"/>
</dbReference>
<dbReference type="RefSeq" id="WP_380618536.1">
    <property type="nucleotide sequence ID" value="NZ_JBHSDK010000008.1"/>
</dbReference>
<name>A0ABV8TVY2_9ACTN</name>
<protein>
    <submittedName>
        <fullName evidence="3">MobF family relaxase</fullName>
    </submittedName>
</protein>
<dbReference type="Gene3D" id="3.40.50.300">
    <property type="entry name" value="P-loop containing nucleotide triphosphate hydrolases"/>
    <property type="match status" value="2"/>
</dbReference>
<accession>A0ABV8TVY2</accession>
<dbReference type="InterPro" id="IPR027417">
    <property type="entry name" value="P-loop_NTPase"/>
</dbReference>
<feature type="region of interest" description="Disordered" evidence="1">
    <location>
        <begin position="19"/>
        <end position="39"/>
    </location>
</feature>
<proteinExistence type="predicted"/>
<feature type="domain" description="TrwC relaxase" evidence="2">
    <location>
        <begin position="9"/>
        <end position="369"/>
    </location>
</feature>
<dbReference type="SUPFAM" id="SSF55464">
    <property type="entry name" value="Origin of replication-binding domain, RBD-like"/>
    <property type="match status" value="1"/>
</dbReference>
<dbReference type="Gene3D" id="2.30.30.940">
    <property type="match status" value="1"/>
</dbReference>
<reference evidence="4" key="1">
    <citation type="journal article" date="2019" name="Int. J. Syst. Evol. Microbiol.">
        <title>The Global Catalogue of Microorganisms (GCM) 10K type strain sequencing project: providing services to taxonomists for standard genome sequencing and annotation.</title>
        <authorList>
            <consortium name="The Broad Institute Genomics Platform"/>
            <consortium name="The Broad Institute Genome Sequencing Center for Infectious Disease"/>
            <person name="Wu L."/>
            <person name="Ma J."/>
        </authorList>
    </citation>
    <scope>NUCLEOTIDE SEQUENCE [LARGE SCALE GENOMIC DNA]</scope>
    <source>
        <strain evidence="4">IBRC-M 10908</strain>
    </source>
</reference>
<evidence type="ECO:0000313" key="3">
    <source>
        <dbReference type="EMBL" id="MFC4334639.1"/>
    </source>
</evidence>
<organism evidence="3 4">
    <name type="scientific">Salininema proteolyticum</name>
    <dbReference type="NCBI Taxonomy" id="1607685"/>
    <lineage>
        <taxon>Bacteria</taxon>
        <taxon>Bacillati</taxon>
        <taxon>Actinomycetota</taxon>
        <taxon>Actinomycetes</taxon>
        <taxon>Glycomycetales</taxon>
        <taxon>Glycomycetaceae</taxon>
        <taxon>Salininema</taxon>
    </lineage>
</organism>
<evidence type="ECO:0000313" key="4">
    <source>
        <dbReference type="Proteomes" id="UP001595823"/>
    </source>
</evidence>
<dbReference type="Pfam" id="PF13604">
    <property type="entry name" value="AAA_30"/>
    <property type="match status" value="1"/>
</dbReference>
<comment type="caution">
    <text evidence="3">The sequence shown here is derived from an EMBL/GenBank/DDBJ whole genome shotgun (WGS) entry which is preliminary data.</text>
</comment>